<proteinExistence type="predicted"/>
<evidence type="ECO:0000313" key="2">
    <source>
        <dbReference type="WBParaSite" id="ES5_v2.g27461.t1"/>
    </source>
</evidence>
<reference evidence="2" key="1">
    <citation type="submission" date="2022-11" db="UniProtKB">
        <authorList>
            <consortium name="WormBaseParasite"/>
        </authorList>
    </citation>
    <scope>IDENTIFICATION</scope>
</reference>
<organism evidence="1 2">
    <name type="scientific">Panagrolaimus sp. ES5</name>
    <dbReference type="NCBI Taxonomy" id="591445"/>
    <lineage>
        <taxon>Eukaryota</taxon>
        <taxon>Metazoa</taxon>
        <taxon>Ecdysozoa</taxon>
        <taxon>Nematoda</taxon>
        <taxon>Chromadorea</taxon>
        <taxon>Rhabditida</taxon>
        <taxon>Tylenchina</taxon>
        <taxon>Panagrolaimomorpha</taxon>
        <taxon>Panagrolaimoidea</taxon>
        <taxon>Panagrolaimidae</taxon>
        <taxon>Panagrolaimus</taxon>
    </lineage>
</organism>
<evidence type="ECO:0000313" key="1">
    <source>
        <dbReference type="Proteomes" id="UP000887579"/>
    </source>
</evidence>
<dbReference type="WBParaSite" id="ES5_v2.g27461.t1">
    <property type="protein sequence ID" value="ES5_v2.g27461.t1"/>
    <property type="gene ID" value="ES5_v2.g27461"/>
</dbReference>
<sequence length="208" mass="24061">MGDDPSIVGKRKCLKCDLPAAYYSQNPKQAVYCRECFITMVHHKFSYVLGKNRVFKDGSSKDVLLVWKDSIPDDFLLETVKTGVNQDVHKRLEALPQVLVILESIQTEHLKVEYVKALKRQTELDMPWKWNFIHFSEVFKQEIEFINEEPSIDQGKASVLKYLFGKTSAKNDRLEFKRLLTELLIYRAAKALNIEKVMVSDCAEKTAQ</sequence>
<name>A0AC34GCX3_9BILA</name>
<dbReference type="Proteomes" id="UP000887579">
    <property type="component" value="Unplaced"/>
</dbReference>
<protein>
    <submittedName>
        <fullName evidence="2">Uncharacterized protein</fullName>
    </submittedName>
</protein>
<accession>A0AC34GCX3</accession>